<evidence type="ECO:0000256" key="1">
    <source>
        <dbReference type="ARBA" id="ARBA00022946"/>
    </source>
</evidence>
<accession>A0ABY7JSH2</accession>
<evidence type="ECO:0008006" key="6">
    <source>
        <dbReference type="Google" id="ProtNLM"/>
    </source>
</evidence>
<proteinExistence type="predicted"/>
<dbReference type="Proteomes" id="UP001164693">
    <property type="component" value="Chromosome"/>
</dbReference>
<sequence>MSIEVDGAVAGTGVDVGVPWHYGDPLREQRVLAEGAGLIDRSNRDVLTVTGEDRLPWLHTICSQHVERLADGDSTESLVLSPHGHVEQHWELTELDATVWLDTEPGAAVVVLDYLQKMRFLKRVEPVDVSAGWAVLTLAGPRTADVLAAAELPVPPAGRAVALPGEPGGFVRGRRWPAGAVDLLVPRAAQAARSHALTAAGARPVGLWAFEALRVEQRRPRLGFETDHRTIPHEVGWIGSAVHLQKGCYRGQETVARVQNLGKPPRRLVLLHLSGDADELPPAGTPVLSGERAVGFLGTAVHHYELGPIALAVIKRTIPDDAALTVAGAPVAVDVAAPAVPGA</sequence>
<dbReference type="SUPFAM" id="SSF103025">
    <property type="entry name" value="Folate-binding domain"/>
    <property type="match status" value="1"/>
</dbReference>
<keyword evidence="1" id="KW-0809">Transit peptide</keyword>
<reference evidence="4" key="1">
    <citation type="submission" date="2022-05" db="EMBL/GenBank/DDBJ databases">
        <title>Jatrophihabitans sp. SB3-54 whole genome sequence.</title>
        <authorList>
            <person name="Suh M.K."/>
            <person name="Eom M.K."/>
            <person name="Kim J.S."/>
            <person name="Kim H.S."/>
            <person name="Do H.E."/>
            <person name="Shin Y.K."/>
            <person name="Lee J.-S."/>
        </authorList>
    </citation>
    <scope>NUCLEOTIDE SEQUENCE</scope>
    <source>
        <strain evidence="4">SB3-54</strain>
    </source>
</reference>
<dbReference type="InterPro" id="IPR045179">
    <property type="entry name" value="YgfZ/GcvT"/>
</dbReference>
<protein>
    <recommendedName>
        <fullName evidence="6">Folate-binding protein YgfZ</fullName>
    </recommendedName>
</protein>
<dbReference type="InterPro" id="IPR006222">
    <property type="entry name" value="GCVT_N"/>
</dbReference>
<dbReference type="PIRSF" id="PIRSF006487">
    <property type="entry name" value="GcvT"/>
    <property type="match status" value="1"/>
</dbReference>
<dbReference type="InterPro" id="IPR017703">
    <property type="entry name" value="YgfZ/GCV_T_CS"/>
</dbReference>
<name>A0ABY7JSH2_9ACTN</name>
<dbReference type="InterPro" id="IPR027266">
    <property type="entry name" value="TrmE/GcvT-like"/>
</dbReference>
<dbReference type="Gene3D" id="3.30.1360.120">
    <property type="entry name" value="Probable tRNA modification gtpase trme, domain 1"/>
    <property type="match status" value="1"/>
</dbReference>
<evidence type="ECO:0000313" key="5">
    <source>
        <dbReference type="Proteomes" id="UP001164693"/>
    </source>
</evidence>
<keyword evidence="5" id="KW-1185">Reference proteome</keyword>
<evidence type="ECO:0000259" key="2">
    <source>
        <dbReference type="Pfam" id="PF01571"/>
    </source>
</evidence>
<dbReference type="InterPro" id="IPR057460">
    <property type="entry name" value="CAF17_C"/>
</dbReference>
<gene>
    <name evidence="4" type="ORF">M6B22_13255</name>
</gene>
<dbReference type="PANTHER" id="PTHR22602">
    <property type="entry name" value="TRANSFERASE CAF17, MITOCHONDRIAL-RELATED"/>
    <property type="match status" value="1"/>
</dbReference>
<dbReference type="EMBL" id="CP097463">
    <property type="protein sequence ID" value="WAX55509.1"/>
    <property type="molecule type" value="Genomic_DNA"/>
</dbReference>
<organism evidence="4 5">
    <name type="scientific">Jatrophihabitans cynanchi</name>
    <dbReference type="NCBI Taxonomy" id="2944128"/>
    <lineage>
        <taxon>Bacteria</taxon>
        <taxon>Bacillati</taxon>
        <taxon>Actinomycetota</taxon>
        <taxon>Actinomycetes</taxon>
        <taxon>Jatrophihabitantales</taxon>
        <taxon>Jatrophihabitantaceae</taxon>
        <taxon>Jatrophihabitans</taxon>
    </lineage>
</organism>
<dbReference type="RefSeq" id="WP_269442024.1">
    <property type="nucleotide sequence ID" value="NZ_CP097463.1"/>
</dbReference>
<dbReference type="Pfam" id="PF01571">
    <property type="entry name" value="GCV_T"/>
    <property type="match status" value="1"/>
</dbReference>
<dbReference type="PANTHER" id="PTHR22602:SF0">
    <property type="entry name" value="TRANSFERASE CAF17, MITOCHONDRIAL-RELATED"/>
    <property type="match status" value="1"/>
</dbReference>
<feature type="domain" description="CAF17 C-terminal" evidence="3">
    <location>
        <begin position="266"/>
        <end position="335"/>
    </location>
</feature>
<dbReference type="Pfam" id="PF25455">
    <property type="entry name" value="Beta-barrel_CAF17_C"/>
    <property type="match status" value="1"/>
</dbReference>
<evidence type="ECO:0000313" key="4">
    <source>
        <dbReference type="EMBL" id="WAX55509.1"/>
    </source>
</evidence>
<evidence type="ECO:0000259" key="3">
    <source>
        <dbReference type="Pfam" id="PF25455"/>
    </source>
</evidence>
<feature type="domain" description="GCVT N-terminal" evidence="2">
    <location>
        <begin position="7"/>
        <end position="150"/>
    </location>
</feature>
<dbReference type="NCBIfam" id="TIGR03317">
    <property type="entry name" value="ygfZ_signature"/>
    <property type="match status" value="1"/>
</dbReference>